<keyword evidence="1" id="KW-1133">Transmembrane helix</keyword>
<feature type="domain" description="DUF3642" evidence="2">
    <location>
        <begin position="78"/>
        <end position="162"/>
    </location>
</feature>
<name>A0A7W3TRU1_9LACO</name>
<dbReference type="Pfam" id="PF12182">
    <property type="entry name" value="DUF3642"/>
    <property type="match status" value="1"/>
</dbReference>
<dbReference type="AlphaFoldDB" id="A0A7W3TRU1"/>
<proteinExistence type="predicted"/>
<gene>
    <name evidence="3" type="ORF">H5S40_06140</name>
</gene>
<dbReference type="EMBL" id="JACIVC010000059">
    <property type="protein sequence ID" value="MBB1069729.1"/>
    <property type="molecule type" value="Genomic_DNA"/>
</dbReference>
<evidence type="ECO:0000259" key="2">
    <source>
        <dbReference type="Pfam" id="PF12182"/>
    </source>
</evidence>
<protein>
    <submittedName>
        <fullName evidence="3">Lipocalin family protein</fullName>
    </submittedName>
</protein>
<keyword evidence="4" id="KW-1185">Reference proteome</keyword>
<dbReference type="InterPro" id="IPR020961">
    <property type="entry name" value="DUF3642_lipo"/>
</dbReference>
<organism evidence="3 4">
    <name type="scientific">Limosilactobacillus albertensis</name>
    <dbReference type="NCBI Taxonomy" id="2759752"/>
    <lineage>
        <taxon>Bacteria</taxon>
        <taxon>Bacillati</taxon>
        <taxon>Bacillota</taxon>
        <taxon>Bacilli</taxon>
        <taxon>Lactobacillales</taxon>
        <taxon>Lactobacillaceae</taxon>
        <taxon>Limosilactobacillus</taxon>
    </lineage>
</organism>
<feature type="transmembrane region" description="Helical" evidence="1">
    <location>
        <begin position="12"/>
        <end position="33"/>
    </location>
</feature>
<keyword evidence="1" id="KW-0472">Membrane</keyword>
<evidence type="ECO:0000256" key="1">
    <source>
        <dbReference type="SAM" id="Phobius"/>
    </source>
</evidence>
<comment type="caution">
    <text evidence="3">The sequence shown here is derived from an EMBL/GenBank/DDBJ whole genome shotgun (WGS) entry which is preliminary data.</text>
</comment>
<keyword evidence="1" id="KW-0812">Transmembrane</keyword>
<dbReference type="Proteomes" id="UP000518316">
    <property type="component" value="Unassembled WGS sequence"/>
</dbReference>
<dbReference type="RefSeq" id="WP_182598284.1">
    <property type="nucleotide sequence ID" value="NZ_JACIVC010000059.1"/>
</dbReference>
<sequence>MKKHIKNKKSRHVGLILFLVILIGLLCVLGFNYRQFASKQLNPVQTSVVRKTSSSSEDSPQIIGSFRDDKDGAAIIFNENGTGRYVYADKENPNTDDTLTWRKQGNKYLITLKDKDVTSPLTGTLDDDKLIVSGTGGWNTEEFQRTDKNLDLDQFLNEMSKK</sequence>
<evidence type="ECO:0000313" key="4">
    <source>
        <dbReference type="Proteomes" id="UP000518316"/>
    </source>
</evidence>
<accession>A0A7W3TRU1</accession>
<evidence type="ECO:0000313" key="3">
    <source>
        <dbReference type="EMBL" id="MBB1069729.1"/>
    </source>
</evidence>
<reference evidence="3 4" key="1">
    <citation type="submission" date="2020-07" db="EMBL/GenBank/DDBJ databases">
        <title>Description of Limosilactobacillus balticus sp. nov., Limosilactobacillus agrestis sp. nov., Limosilactobacillus albertensis sp. nov., Limosilactobacillus rudii sp. nov., Limosilactobacillus fastidiosus sp. nov., five novel Limosilactobacillus species isolated from the vertebrate gastrointestinal tract, and proposal of 6 subspecies of Limosilactobacillus reuteri adapted to the gastrointestinal tract of specific vertebrate hosts.</title>
        <authorList>
            <person name="Li F."/>
            <person name="Cheng C."/>
            <person name="Zheng J."/>
            <person name="Quevedo R.M."/>
            <person name="Li J."/>
            <person name="Roos S."/>
            <person name="Gaenzle M.G."/>
            <person name="Walter J."/>
        </authorList>
    </citation>
    <scope>NUCLEOTIDE SEQUENCE [LARGE SCALE GENOMIC DNA]</scope>
    <source>
        <strain evidence="3 4">RRLNB_1_1</strain>
    </source>
</reference>